<dbReference type="InterPro" id="IPR050679">
    <property type="entry name" value="Bact_HTH_transcr_reg"/>
</dbReference>
<dbReference type="InterPro" id="IPR036390">
    <property type="entry name" value="WH_DNA-bd_sf"/>
</dbReference>
<dbReference type="PROSITE" id="PS50949">
    <property type="entry name" value="HTH_GNTR"/>
    <property type="match status" value="1"/>
</dbReference>
<dbReference type="Proteomes" id="UP000067711">
    <property type="component" value="Chromosome 2"/>
</dbReference>
<dbReference type="GO" id="GO:0003700">
    <property type="term" value="F:DNA-binding transcription factor activity"/>
    <property type="evidence" value="ECO:0007669"/>
    <property type="project" value="InterPro"/>
</dbReference>
<feature type="domain" description="HTH gntR-type" evidence="4">
    <location>
        <begin position="7"/>
        <end position="75"/>
    </location>
</feature>
<dbReference type="CDD" id="cd07377">
    <property type="entry name" value="WHTH_GntR"/>
    <property type="match status" value="1"/>
</dbReference>
<evidence type="ECO:0000256" key="1">
    <source>
        <dbReference type="ARBA" id="ARBA00023015"/>
    </source>
</evidence>
<dbReference type="InterPro" id="IPR028978">
    <property type="entry name" value="Chorismate_lyase_/UTRA_dom_sf"/>
</dbReference>
<keyword evidence="1" id="KW-0805">Transcription regulation</keyword>
<dbReference type="SMART" id="SM00866">
    <property type="entry name" value="UTRA"/>
    <property type="match status" value="1"/>
</dbReference>
<keyword evidence="2" id="KW-0238">DNA-binding</keyword>
<keyword evidence="3" id="KW-0804">Transcription</keyword>
<evidence type="ECO:0000256" key="2">
    <source>
        <dbReference type="ARBA" id="ARBA00023125"/>
    </source>
</evidence>
<accession>A0A1B4FQU8</accession>
<dbReference type="SUPFAM" id="SSF64288">
    <property type="entry name" value="Chorismate lyase-like"/>
    <property type="match status" value="1"/>
</dbReference>
<dbReference type="Gene3D" id="1.10.10.10">
    <property type="entry name" value="Winged helix-like DNA-binding domain superfamily/Winged helix DNA-binding domain"/>
    <property type="match status" value="1"/>
</dbReference>
<dbReference type="NCBIfam" id="TIGR02325">
    <property type="entry name" value="C_P_lyase_phnF"/>
    <property type="match status" value="1"/>
</dbReference>
<sequence length="238" mass="26850">MERRSGVAVWRQIGESLAEEIRANRYMPGTLLPSVSDLAARYDVNRHTIMRAIAELQQHGLVRVERGRGTFVESSMLQYPIGKRTRFTETLRRQGVLGYVTVVQSDVVKNADIAHHLKLPRSAKLVHIRVLGKAEKATISLSDNYFEQKRFPDFADILRETHSISAAYARYGIDDYVRQWSKVTAHLPEPDVARLLEQSRLRPILQVEALNTDLKGVPLQYTVGSFVGDGVELLIGGE</sequence>
<dbReference type="Gene3D" id="3.40.1410.10">
    <property type="entry name" value="Chorismate lyase-like"/>
    <property type="match status" value="1"/>
</dbReference>
<evidence type="ECO:0000256" key="3">
    <source>
        <dbReference type="ARBA" id="ARBA00023163"/>
    </source>
</evidence>
<organism evidence="5 6">
    <name type="scientific">Burkholderia mayonis</name>
    <dbReference type="NCBI Taxonomy" id="1385591"/>
    <lineage>
        <taxon>Bacteria</taxon>
        <taxon>Pseudomonadati</taxon>
        <taxon>Pseudomonadota</taxon>
        <taxon>Betaproteobacteria</taxon>
        <taxon>Burkholderiales</taxon>
        <taxon>Burkholderiaceae</taxon>
        <taxon>Burkholderia</taxon>
        <taxon>pseudomallei group</taxon>
    </lineage>
</organism>
<gene>
    <name evidence="5" type="ORF">WS71_00860</name>
</gene>
<protein>
    <submittedName>
        <fullName evidence="5">Phosphonate metabolism transcriptional regulator PhnF</fullName>
    </submittedName>
</protein>
<dbReference type="RefSeq" id="WP_066486342.1">
    <property type="nucleotide sequence ID" value="NZ_CP013388.1"/>
</dbReference>
<dbReference type="InterPro" id="IPR036388">
    <property type="entry name" value="WH-like_DNA-bd_sf"/>
</dbReference>
<dbReference type="GO" id="GO:0003677">
    <property type="term" value="F:DNA binding"/>
    <property type="evidence" value="ECO:0007669"/>
    <property type="project" value="UniProtKB-KW"/>
</dbReference>
<evidence type="ECO:0000313" key="6">
    <source>
        <dbReference type="Proteomes" id="UP000067711"/>
    </source>
</evidence>
<dbReference type="InterPro" id="IPR012702">
    <property type="entry name" value="CP_lyase_PhnF"/>
</dbReference>
<dbReference type="PANTHER" id="PTHR44846">
    <property type="entry name" value="MANNOSYL-D-GLYCERATE TRANSPORT/METABOLISM SYSTEM REPRESSOR MNGR-RELATED"/>
    <property type="match status" value="1"/>
</dbReference>
<dbReference type="PRINTS" id="PR00035">
    <property type="entry name" value="HTHGNTR"/>
</dbReference>
<dbReference type="GO" id="GO:0045892">
    <property type="term" value="P:negative regulation of DNA-templated transcription"/>
    <property type="evidence" value="ECO:0007669"/>
    <property type="project" value="TreeGrafter"/>
</dbReference>
<dbReference type="AlphaFoldDB" id="A0A1B4FQU8"/>
<proteinExistence type="predicted"/>
<dbReference type="InterPro" id="IPR011663">
    <property type="entry name" value="UTRA"/>
</dbReference>
<dbReference type="SUPFAM" id="SSF46785">
    <property type="entry name" value="Winged helix' DNA-binding domain"/>
    <property type="match status" value="1"/>
</dbReference>
<name>A0A1B4FQU8_9BURK</name>
<dbReference type="InterPro" id="IPR000524">
    <property type="entry name" value="Tscrpt_reg_HTH_GntR"/>
</dbReference>
<dbReference type="PANTHER" id="PTHR44846:SF1">
    <property type="entry name" value="MANNOSYL-D-GLYCERATE TRANSPORT_METABOLISM SYSTEM REPRESSOR MNGR-RELATED"/>
    <property type="match status" value="1"/>
</dbReference>
<evidence type="ECO:0000259" key="4">
    <source>
        <dbReference type="PROSITE" id="PS50949"/>
    </source>
</evidence>
<evidence type="ECO:0000313" key="5">
    <source>
        <dbReference type="EMBL" id="AOJ06035.1"/>
    </source>
</evidence>
<dbReference type="EMBL" id="CP013388">
    <property type="protein sequence ID" value="AOJ06035.1"/>
    <property type="molecule type" value="Genomic_DNA"/>
</dbReference>
<dbReference type="SMART" id="SM00345">
    <property type="entry name" value="HTH_GNTR"/>
    <property type="match status" value="1"/>
</dbReference>
<dbReference type="Pfam" id="PF07702">
    <property type="entry name" value="UTRA"/>
    <property type="match status" value="1"/>
</dbReference>
<reference evidence="5 6" key="1">
    <citation type="submission" date="2015-12" db="EMBL/GenBank/DDBJ databases">
        <title>Diversity of Burkholderia near neighbor genomes.</title>
        <authorList>
            <person name="Sahl J."/>
            <person name="Wagner D."/>
            <person name="Keim P."/>
        </authorList>
    </citation>
    <scope>NUCLEOTIDE SEQUENCE [LARGE SCALE GENOMIC DNA]</scope>
    <source>
        <strain evidence="5 6">BDU8</strain>
    </source>
</reference>
<dbReference type="Pfam" id="PF00392">
    <property type="entry name" value="GntR"/>
    <property type="match status" value="1"/>
</dbReference>